<proteinExistence type="predicted"/>
<gene>
    <name evidence="1" type="ORF">TIFTF001_038209</name>
</gene>
<accession>A0AA88E6X5</accession>
<evidence type="ECO:0000313" key="2">
    <source>
        <dbReference type="Proteomes" id="UP001187192"/>
    </source>
</evidence>
<dbReference type="EMBL" id="BTGU01000780">
    <property type="protein sequence ID" value="GMN69162.1"/>
    <property type="molecule type" value="Genomic_DNA"/>
</dbReference>
<dbReference type="Proteomes" id="UP001187192">
    <property type="component" value="Unassembled WGS sequence"/>
</dbReference>
<comment type="caution">
    <text evidence="1">The sequence shown here is derived from an EMBL/GenBank/DDBJ whole genome shotgun (WGS) entry which is preliminary data.</text>
</comment>
<dbReference type="AlphaFoldDB" id="A0AA88E6X5"/>
<sequence>MYIHIQPSDTVSAHSFGNRRRSWTSFGNPYRPLMDDKSSSVKTERGFNVCRNYSTLSLCGGLVNRAIRGVNTIPSPETIAGRFLSDASLLVRHPSAFERTRILFSSDEGPMPNLHHHNYSNLSRCSSSL</sequence>
<evidence type="ECO:0000313" key="1">
    <source>
        <dbReference type="EMBL" id="GMN69162.1"/>
    </source>
</evidence>
<reference evidence="1" key="1">
    <citation type="submission" date="2023-07" db="EMBL/GenBank/DDBJ databases">
        <title>draft genome sequence of fig (Ficus carica).</title>
        <authorList>
            <person name="Takahashi T."/>
            <person name="Nishimura K."/>
        </authorList>
    </citation>
    <scope>NUCLEOTIDE SEQUENCE</scope>
</reference>
<keyword evidence="2" id="KW-1185">Reference proteome</keyword>
<protein>
    <submittedName>
        <fullName evidence="1">Uncharacterized protein</fullName>
    </submittedName>
</protein>
<name>A0AA88E6X5_FICCA</name>
<organism evidence="1 2">
    <name type="scientific">Ficus carica</name>
    <name type="common">Common fig</name>
    <dbReference type="NCBI Taxonomy" id="3494"/>
    <lineage>
        <taxon>Eukaryota</taxon>
        <taxon>Viridiplantae</taxon>
        <taxon>Streptophyta</taxon>
        <taxon>Embryophyta</taxon>
        <taxon>Tracheophyta</taxon>
        <taxon>Spermatophyta</taxon>
        <taxon>Magnoliopsida</taxon>
        <taxon>eudicotyledons</taxon>
        <taxon>Gunneridae</taxon>
        <taxon>Pentapetalae</taxon>
        <taxon>rosids</taxon>
        <taxon>fabids</taxon>
        <taxon>Rosales</taxon>
        <taxon>Moraceae</taxon>
        <taxon>Ficeae</taxon>
        <taxon>Ficus</taxon>
    </lineage>
</organism>